<keyword evidence="11" id="KW-0131">Cell cycle</keyword>
<dbReference type="GO" id="GO:0008017">
    <property type="term" value="F:microtubule binding"/>
    <property type="evidence" value="ECO:0007669"/>
    <property type="project" value="TreeGrafter"/>
</dbReference>
<proteinExistence type="inferred from homology"/>
<dbReference type="Ensembl" id="ENSCMIT00000004472.1">
    <property type="protein sequence ID" value="ENSCMIP00000004311.1"/>
    <property type="gene ID" value="ENSCMIG00000002574.1"/>
</dbReference>
<reference evidence="14" key="3">
    <citation type="journal article" date="2014" name="Nature">
        <title>Elephant shark genome provides unique insights into gnathostome evolution.</title>
        <authorList>
            <consortium name="International Elephant Shark Genome Sequencing Consortium"/>
            <person name="Venkatesh B."/>
            <person name="Lee A.P."/>
            <person name="Ravi V."/>
            <person name="Maurya A.K."/>
            <person name="Lian M.M."/>
            <person name="Swann J.B."/>
            <person name="Ohta Y."/>
            <person name="Flajnik M.F."/>
            <person name="Sutoh Y."/>
            <person name="Kasahara M."/>
            <person name="Hoon S."/>
            <person name="Gangu V."/>
            <person name="Roy S.W."/>
            <person name="Irimia M."/>
            <person name="Korzh V."/>
            <person name="Kondrychyn I."/>
            <person name="Lim Z.W."/>
            <person name="Tay B.H."/>
            <person name="Tohari S."/>
            <person name="Kong K.W."/>
            <person name="Ho S."/>
            <person name="Lorente-Galdos B."/>
            <person name="Quilez J."/>
            <person name="Marques-Bonet T."/>
            <person name="Raney B.J."/>
            <person name="Ingham P.W."/>
            <person name="Tay A."/>
            <person name="Hillier L.W."/>
            <person name="Minx P."/>
            <person name="Boehm T."/>
            <person name="Wilson R.K."/>
            <person name="Brenner S."/>
            <person name="Warren W.C."/>
        </authorList>
    </citation>
    <scope>NUCLEOTIDE SEQUENCE [LARGE SCALE GENOMIC DNA]</scope>
</reference>
<dbReference type="Proteomes" id="UP000314986">
    <property type="component" value="Unassembled WGS sequence"/>
</dbReference>
<reference evidence="14" key="1">
    <citation type="journal article" date="2006" name="Science">
        <title>Ancient noncoding elements conserved in the human genome.</title>
        <authorList>
            <person name="Venkatesh B."/>
            <person name="Kirkness E.F."/>
            <person name="Loh Y.H."/>
            <person name="Halpern A.L."/>
            <person name="Lee A.P."/>
            <person name="Johnson J."/>
            <person name="Dandona N."/>
            <person name="Viswanathan L.D."/>
            <person name="Tay A."/>
            <person name="Venter J.C."/>
            <person name="Strausberg R.L."/>
            <person name="Brenner S."/>
        </authorList>
    </citation>
    <scope>NUCLEOTIDE SEQUENCE [LARGE SCALE GENOMIC DNA]</scope>
</reference>
<comment type="similarity">
    <text evidence="3">Belongs to the NUSAP family.</text>
</comment>
<feature type="region of interest" description="Disordered" evidence="12">
    <location>
        <begin position="284"/>
        <end position="317"/>
    </location>
</feature>
<keyword evidence="4" id="KW-0963">Cytoplasm</keyword>
<accession>A0A4W3GLN4</accession>
<evidence type="ECO:0000313" key="13">
    <source>
        <dbReference type="Ensembl" id="ENSCMIP00000004311.1"/>
    </source>
</evidence>
<name>A0A4W3GLN4_CALMI</name>
<evidence type="ECO:0000256" key="7">
    <source>
        <dbReference type="ARBA" id="ARBA00022776"/>
    </source>
</evidence>
<keyword evidence="8" id="KW-0238">DNA-binding</keyword>
<dbReference type="STRING" id="7868.ENSCMIP00000004311"/>
<keyword evidence="6" id="KW-0493">Microtubule</keyword>
<dbReference type="PANTHER" id="PTHR15874">
    <property type="entry name" value="NUCLEOLAR AND SPINDLE-ASSOCIATED PROTEIN 1"/>
    <property type="match status" value="1"/>
</dbReference>
<feature type="compositionally biased region" description="Polar residues" evidence="12">
    <location>
        <begin position="235"/>
        <end position="245"/>
    </location>
</feature>
<keyword evidence="7" id="KW-0498">Mitosis</keyword>
<reference evidence="14" key="2">
    <citation type="journal article" date="2007" name="PLoS Biol.">
        <title>Survey sequencing and comparative analysis of the elephant shark (Callorhinchus milii) genome.</title>
        <authorList>
            <person name="Venkatesh B."/>
            <person name="Kirkness E.F."/>
            <person name="Loh Y.H."/>
            <person name="Halpern A.L."/>
            <person name="Lee A.P."/>
            <person name="Johnson J."/>
            <person name="Dandona N."/>
            <person name="Viswanathan L.D."/>
            <person name="Tay A."/>
            <person name="Venter J.C."/>
            <person name="Strausberg R.L."/>
            <person name="Brenner S."/>
        </authorList>
    </citation>
    <scope>NUCLEOTIDE SEQUENCE [LARGE SCALE GENOMIC DNA]</scope>
</reference>
<keyword evidence="14" id="KW-1185">Reference proteome</keyword>
<dbReference type="InParanoid" id="A0A4W3GLN4"/>
<dbReference type="GO" id="GO:0000281">
    <property type="term" value="P:mitotic cytokinesis"/>
    <property type="evidence" value="ECO:0007669"/>
    <property type="project" value="InterPro"/>
</dbReference>
<sequence length="590" mass="66369">MKYQDYCCLKQKKAKRCKALAILNKSRSLWEHSAGRATSESSSSVLEHSLCKRDTRVQSPAGQGETLGKFPYSTEPNNNSSKTIINWSVSIYDSFNLRLFVGHCCAQLYLLPRSPTNIQSIHFTVCSVKRFGTSSRREKRYIKCKDYYYYYPWREESEFMFQVHNLLSELLFADKLVKSLREYFQQERKRESIQEDAVTTPASNGTDEETMSDAEGKEDGICVTQRRSVERQLSAGHTDSANETAATAHPPLPAQEPLVASPDREGFKMKRRQRKRLLAIEVVKPEGTPGLNGSNSPSSHASKRARWTDTSSNSKPALLRGKIPRYVGRADKAALKADTPSGKAGLKAGTPDWKKIHEANFNKMESIDKYVERKRRRIEAFGNSIKQVKPVSGPEQPTKALPVLAERRRSPRTSNSMVTGNASNTGASSTFKPSIFTVTKMNVRFTAATEGKESKLSLIKTPARRSPLTHPVDTPGSSQRRKIKDSVPKTNLPKTSEGITPYTFCGNATPGTNKKFDLKESLSRPLSYQPHKGKLKPWAEAKENVSSHSHCKDYKQLKLQTRAERREQHVEGRKEKKRRLVGARRGLVMA</sequence>
<organism evidence="13 14">
    <name type="scientific">Callorhinchus milii</name>
    <name type="common">Ghost shark</name>
    <dbReference type="NCBI Taxonomy" id="7868"/>
    <lineage>
        <taxon>Eukaryota</taxon>
        <taxon>Metazoa</taxon>
        <taxon>Chordata</taxon>
        <taxon>Craniata</taxon>
        <taxon>Vertebrata</taxon>
        <taxon>Chondrichthyes</taxon>
        <taxon>Holocephali</taxon>
        <taxon>Chimaeriformes</taxon>
        <taxon>Callorhinchidae</taxon>
        <taxon>Callorhinchus</taxon>
    </lineage>
</organism>
<dbReference type="GO" id="GO:0003677">
    <property type="term" value="F:DNA binding"/>
    <property type="evidence" value="ECO:0007669"/>
    <property type="project" value="UniProtKB-KW"/>
</dbReference>
<dbReference type="GO" id="GO:0040001">
    <property type="term" value="P:establishment of mitotic spindle localization"/>
    <property type="evidence" value="ECO:0007669"/>
    <property type="project" value="InterPro"/>
</dbReference>
<evidence type="ECO:0000256" key="10">
    <source>
        <dbReference type="ARBA" id="ARBA00023242"/>
    </source>
</evidence>
<evidence type="ECO:0000256" key="12">
    <source>
        <dbReference type="SAM" id="MobiDB-lite"/>
    </source>
</evidence>
<comment type="subcellular location">
    <subcellularLocation>
        <location evidence="2">Cytoplasm</location>
        <location evidence="2">Cytoskeleton</location>
        <location evidence="2">Spindle</location>
    </subcellularLocation>
    <subcellularLocation>
        <location evidence="1">Nucleus</location>
    </subcellularLocation>
</comment>
<evidence type="ECO:0000256" key="2">
    <source>
        <dbReference type="ARBA" id="ARBA00004186"/>
    </source>
</evidence>
<evidence type="ECO:0000256" key="11">
    <source>
        <dbReference type="ARBA" id="ARBA00023306"/>
    </source>
</evidence>
<dbReference type="GO" id="GO:0072686">
    <property type="term" value="C:mitotic spindle"/>
    <property type="evidence" value="ECO:0007669"/>
    <property type="project" value="TreeGrafter"/>
</dbReference>
<reference evidence="13" key="4">
    <citation type="submission" date="2025-08" db="UniProtKB">
        <authorList>
            <consortium name="Ensembl"/>
        </authorList>
    </citation>
    <scope>IDENTIFICATION</scope>
</reference>
<dbReference type="GeneTree" id="ENSGT00390000006370"/>
<protein>
    <submittedName>
        <fullName evidence="13">Uncharacterized protein</fullName>
    </submittedName>
</protein>
<dbReference type="AlphaFoldDB" id="A0A4W3GLN4"/>
<keyword evidence="10" id="KW-0539">Nucleus</keyword>
<keyword evidence="9" id="KW-0206">Cytoskeleton</keyword>
<feature type="region of interest" description="Disordered" evidence="12">
    <location>
        <begin position="54"/>
        <end position="74"/>
    </location>
</feature>
<feature type="compositionally biased region" description="Polar residues" evidence="12">
    <location>
        <begin position="291"/>
        <end position="300"/>
    </location>
</feature>
<evidence type="ECO:0000256" key="5">
    <source>
        <dbReference type="ARBA" id="ARBA00022618"/>
    </source>
</evidence>
<dbReference type="GO" id="GO:0005874">
    <property type="term" value="C:microtubule"/>
    <property type="evidence" value="ECO:0007669"/>
    <property type="project" value="UniProtKB-KW"/>
</dbReference>
<evidence type="ECO:0000256" key="6">
    <source>
        <dbReference type="ARBA" id="ARBA00022701"/>
    </source>
</evidence>
<dbReference type="FunCoup" id="A0A4W3GLN4">
    <property type="interactions" value="291"/>
</dbReference>
<dbReference type="GO" id="GO:0005730">
    <property type="term" value="C:nucleolus"/>
    <property type="evidence" value="ECO:0007669"/>
    <property type="project" value="TreeGrafter"/>
</dbReference>
<evidence type="ECO:0000256" key="8">
    <source>
        <dbReference type="ARBA" id="ARBA00023125"/>
    </source>
</evidence>
<dbReference type="PANTHER" id="PTHR15874:SF1">
    <property type="entry name" value="NUCLEOLAR AND SPINDLE-ASSOCIATED PROTEIN 1"/>
    <property type="match status" value="1"/>
</dbReference>
<reference evidence="13" key="5">
    <citation type="submission" date="2025-09" db="UniProtKB">
        <authorList>
            <consortium name="Ensembl"/>
        </authorList>
    </citation>
    <scope>IDENTIFICATION</scope>
</reference>
<evidence type="ECO:0000313" key="14">
    <source>
        <dbReference type="Proteomes" id="UP000314986"/>
    </source>
</evidence>
<dbReference type="Pfam" id="PF16006">
    <property type="entry name" value="NUSAP"/>
    <property type="match status" value="1"/>
</dbReference>
<evidence type="ECO:0000256" key="4">
    <source>
        <dbReference type="ARBA" id="ARBA00022490"/>
    </source>
</evidence>
<feature type="region of interest" description="Disordered" evidence="12">
    <location>
        <begin position="463"/>
        <end position="495"/>
    </location>
</feature>
<evidence type="ECO:0000256" key="3">
    <source>
        <dbReference type="ARBA" id="ARBA00009702"/>
    </source>
</evidence>
<evidence type="ECO:0000256" key="9">
    <source>
        <dbReference type="ARBA" id="ARBA00023212"/>
    </source>
</evidence>
<keyword evidence="5" id="KW-0132">Cell division</keyword>
<dbReference type="GO" id="GO:0007076">
    <property type="term" value="P:mitotic chromosome condensation"/>
    <property type="evidence" value="ECO:0007669"/>
    <property type="project" value="TreeGrafter"/>
</dbReference>
<dbReference type="InterPro" id="IPR026756">
    <property type="entry name" value="NuSAP"/>
</dbReference>
<evidence type="ECO:0000256" key="1">
    <source>
        <dbReference type="ARBA" id="ARBA00004123"/>
    </source>
</evidence>
<feature type="region of interest" description="Disordered" evidence="12">
    <location>
        <begin position="191"/>
        <end position="266"/>
    </location>
</feature>